<sequence>MHVALVIVGGWVLLGVFLLFGWLWGASAAGMALAGKVFVPVWLAVAAVNMWVGVYHAGYSAREEFPILLLVFAVPAVAAGIAMWWLSRG</sequence>
<keyword evidence="1" id="KW-1133">Transmembrane helix</keyword>
<feature type="transmembrane region" description="Helical" evidence="1">
    <location>
        <begin position="67"/>
        <end position="86"/>
    </location>
</feature>
<keyword evidence="1" id="KW-0812">Transmembrane</keyword>
<organism evidence="2 3">
    <name type="scientific">Ralstonia pickettii</name>
    <name type="common">Burkholderia pickettii</name>
    <dbReference type="NCBI Taxonomy" id="329"/>
    <lineage>
        <taxon>Bacteria</taxon>
        <taxon>Pseudomonadati</taxon>
        <taxon>Pseudomonadota</taxon>
        <taxon>Betaproteobacteria</taxon>
        <taxon>Burkholderiales</taxon>
        <taxon>Burkholderiaceae</taxon>
        <taxon>Ralstonia</taxon>
    </lineage>
</organism>
<evidence type="ECO:0000313" key="3">
    <source>
        <dbReference type="Proteomes" id="UP001189303"/>
    </source>
</evidence>
<accession>A0ABM9IL29</accession>
<dbReference type="EMBL" id="CATWFT010000003">
    <property type="protein sequence ID" value="CAJ0723174.1"/>
    <property type="molecule type" value="Genomic_DNA"/>
</dbReference>
<evidence type="ECO:0000256" key="1">
    <source>
        <dbReference type="SAM" id="Phobius"/>
    </source>
</evidence>
<dbReference type="Proteomes" id="UP001189303">
    <property type="component" value="Unassembled WGS sequence"/>
</dbReference>
<protein>
    <recommendedName>
        <fullName evidence="4">Transmembrane protein</fullName>
    </recommendedName>
</protein>
<reference evidence="2 3" key="1">
    <citation type="submission" date="2023-07" db="EMBL/GenBank/DDBJ databases">
        <authorList>
            <person name="Peeters C."/>
        </authorList>
    </citation>
    <scope>NUCLEOTIDE SEQUENCE [LARGE SCALE GENOMIC DNA]</scope>
    <source>
        <strain evidence="2 3">R-38712</strain>
    </source>
</reference>
<evidence type="ECO:0000313" key="2">
    <source>
        <dbReference type="EMBL" id="CAJ0723174.1"/>
    </source>
</evidence>
<name>A0ABM9IL29_RALPI</name>
<proteinExistence type="predicted"/>
<dbReference type="RefSeq" id="WP_012761682.1">
    <property type="nucleotide sequence ID" value="NZ_CATWFT010000003.1"/>
</dbReference>
<keyword evidence="3" id="KW-1185">Reference proteome</keyword>
<evidence type="ECO:0008006" key="4">
    <source>
        <dbReference type="Google" id="ProtNLM"/>
    </source>
</evidence>
<keyword evidence="1" id="KW-0472">Membrane</keyword>
<comment type="caution">
    <text evidence="2">The sequence shown here is derived from an EMBL/GenBank/DDBJ whole genome shotgun (WGS) entry which is preliminary data.</text>
</comment>
<gene>
    <name evidence="2" type="ORF">R38712_01720</name>
</gene>
<feature type="transmembrane region" description="Helical" evidence="1">
    <location>
        <begin position="38"/>
        <end position="55"/>
    </location>
</feature>